<keyword evidence="2" id="KW-0378">Hydrolase</keyword>
<reference evidence="3" key="1">
    <citation type="submission" date="2020-09" db="EMBL/GenBank/DDBJ databases">
        <title>Desulfogranum mesoprofundum gen. nov., sp. nov., a novel mesophilic, sulfate-reducing chemolithoautotroph isolated from a deep-sea hydrothermal vent chimney in the Suiyo Seamount.</title>
        <authorList>
            <person name="Hashimoto Y."/>
            <person name="Nakagawa S."/>
        </authorList>
    </citation>
    <scope>NUCLEOTIDE SEQUENCE</scope>
    <source>
        <strain evidence="3">KT2</strain>
    </source>
</reference>
<keyword evidence="1" id="KW-0645">Protease</keyword>
<dbReference type="KEGG" id="dbk:DGMP_28040"/>
<dbReference type="AlphaFoldDB" id="A0A8D5FVH9"/>
<keyword evidence="4" id="KW-1185">Reference proteome</keyword>
<dbReference type="Proteomes" id="UP000826725">
    <property type="component" value="Chromosome"/>
</dbReference>
<dbReference type="NCBIfam" id="TIGR00072">
    <property type="entry name" value="hydrog_prot"/>
    <property type="match status" value="1"/>
</dbReference>
<evidence type="ECO:0000256" key="2">
    <source>
        <dbReference type="ARBA" id="ARBA00022801"/>
    </source>
</evidence>
<organism evidence="3 4">
    <name type="scientific">Desulfomarina profundi</name>
    <dbReference type="NCBI Taxonomy" id="2772557"/>
    <lineage>
        <taxon>Bacteria</taxon>
        <taxon>Pseudomonadati</taxon>
        <taxon>Thermodesulfobacteriota</taxon>
        <taxon>Desulfobulbia</taxon>
        <taxon>Desulfobulbales</taxon>
        <taxon>Desulfobulbaceae</taxon>
        <taxon>Desulfomarina</taxon>
    </lineage>
</organism>
<name>A0A8D5FVH9_9BACT</name>
<evidence type="ECO:0000313" key="3">
    <source>
        <dbReference type="EMBL" id="BCL62111.1"/>
    </source>
</evidence>
<dbReference type="EMBL" id="AP024086">
    <property type="protein sequence ID" value="BCL62111.1"/>
    <property type="molecule type" value="Genomic_DNA"/>
</dbReference>
<dbReference type="InterPro" id="IPR000671">
    <property type="entry name" value="Peptidase_A31"/>
</dbReference>
<evidence type="ECO:0000313" key="4">
    <source>
        <dbReference type="Proteomes" id="UP000826725"/>
    </source>
</evidence>
<sequence>MRPNDKKTMIFGCGNVIMGDDGYGPAVVDELHAHYDLPENTEAVDVGTCVREYLFDYLLTEEGRPDRIIILDAVDFPDRHPGEVFQIRPDSIPAKKIHDFSLHQFPTVNLLQELEENTGIKILILAAQVDFIPKEIQPGLSPAMSTAVKKACEKIVQVTVPVEEK</sequence>
<accession>A0A8D5FVH9</accession>
<gene>
    <name evidence="3" type="ORF">DGMP_28040</name>
</gene>
<dbReference type="PANTHER" id="PTHR30302:SF1">
    <property type="entry name" value="HYDROGENASE 2 MATURATION PROTEASE"/>
    <property type="match status" value="1"/>
</dbReference>
<dbReference type="GO" id="GO:0008047">
    <property type="term" value="F:enzyme activator activity"/>
    <property type="evidence" value="ECO:0007669"/>
    <property type="project" value="InterPro"/>
</dbReference>
<dbReference type="PANTHER" id="PTHR30302">
    <property type="entry name" value="HYDROGENASE 1 MATURATION PROTEASE"/>
    <property type="match status" value="1"/>
</dbReference>
<dbReference type="GO" id="GO:0004175">
    <property type="term" value="F:endopeptidase activity"/>
    <property type="evidence" value="ECO:0007669"/>
    <property type="project" value="TreeGrafter"/>
</dbReference>
<evidence type="ECO:0000256" key="1">
    <source>
        <dbReference type="ARBA" id="ARBA00022670"/>
    </source>
</evidence>
<dbReference type="Pfam" id="PF01750">
    <property type="entry name" value="HycI"/>
    <property type="match status" value="1"/>
</dbReference>
<proteinExistence type="predicted"/>
<dbReference type="GO" id="GO:0016485">
    <property type="term" value="P:protein processing"/>
    <property type="evidence" value="ECO:0007669"/>
    <property type="project" value="TreeGrafter"/>
</dbReference>
<protein>
    <submittedName>
        <fullName evidence="3">HybD peptidase</fullName>
    </submittedName>
</protein>